<evidence type="ECO:0000259" key="8">
    <source>
        <dbReference type="PROSITE" id="PS52019"/>
    </source>
</evidence>
<dbReference type="Pfam" id="PF22621">
    <property type="entry name" value="CurL-like_PKS_C"/>
    <property type="match status" value="1"/>
</dbReference>
<feature type="region of interest" description="N-terminal hotdog fold" evidence="4">
    <location>
        <begin position="1295"/>
        <end position="1427"/>
    </location>
</feature>
<keyword evidence="2" id="KW-0597">Phosphoprotein</keyword>
<dbReference type="STRING" id="1810919.A0A3D8QZL8"/>
<organism evidence="9 10">
    <name type="scientific">Aspergillus mulundensis</name>
    <dbReference type="NCBI Taxonomy" id="1810919"/>
    <lineage>
        <taxon>Eukaryota</taxon>
        <taxon>Fungi</taxon>
        <taxon>Dikarya</taxon>
        <taxon>Ascomycota</taxon>
        <taxon>Pezizomycotina</taxon>
        <taxon>Eurotiomycetes</taxon>
        <taxon>Eurotiomycetidae</taxon>
        <taxon>Eurotiales</taxon>
        <taxon>Aspergillaceae</taxon>
        <taxon>Aspergillus</taxon>
        <taxon>Aspergillus subgen. Nidulantes</taxon>
    </lineage>
</organism>
<keyword evidence="1" id="KW-0596">Phosphopantetheine</keyword>
<dbReference type="InterPro" id="IPR030918">
    <property type="entry name" value="PT_fungal_PKS"/>
</dbReference>
<gene>
    <name evidence="9" type="ORF">DSM5745_09071</name>
</gene>
<dbReference type="GO" id="GO:0006633">
    <property type="term" value="P:fatty acid biosynthetic process"/>
    <property type="evidence" value="ECO:0007669"/>
    <property type="project" value="InterPro"/>
</dbReference>
<dbReference type="Gene3D" id="1.10.1200.10">
    <property type="entry name" value="ACP-like"/>
    <property type="match status" value="1"/>
</dbReference>
<reference evidence="9 10" key="1">
    <citation type="journal article" date="2018" name="IMA Fungus">
        <title>IMA Genome-F 9: Draft genome sequence of Annulohypoxylon stygium, Aspergillus mulundensis, Berkeleyomyces basicola (syn. Thielaviopsis basicola), Ceratocystis smalleyi, two Cercospora beticola strains, Coleophoma cylindrospora, Fusarium fracticaudum, Phialophora cf. hyalina, and Morchella septimelata.</title>
        <authorList>
            <person name="Wingfield B.D."/>
            <person name="Bills G.F."/>
            <person name="Dong Y."/>
            <person name="Huang W."/>
            <person name="Nel W.J."/>
            <person name="Swalarsk-Parry B.S."/>
            <person name="Vaghefi N."/>
            <person name="Wilken P.M."/>
            <person name="An Z."/>
            <person name="de Beer Z.W."/>
            <person name="De Vos L."/>
            <person name="Chen L."/>
            <person name="Duong T.A."/>
            <person name="Gao Y."/>
            <person name="Hammerbacher A."/>
            <person name="Kikkert J.R."/>
            <person name="Li Y."/>
            <person name="Li H."/>
            <person name="Li K."/>
            <person name="Li Q."/>
            <person name="Liu X."/>
            <person name="Ma X."/>
            <person name="Naidoo K."/>
            <person name="Pethybridge S.J."/>
            <person name="Sun J."/>
            <person name="Steenkamp E.T."/>
            <person name="van der Nest M.A."/>
            <person name="van Wyk S."/>
            <person name="Wingfield M.J."/>
            <person name="Xiong C."/>
            <person name="Yue Q."/>
            <person name="Zhang X."/>
        </authorList>
    </citation>
    <scope>NUCLEOTIDE SEQUENCE [LARGE SCALE GENOMIC DNA]</scope>
    <source>
        <strain evidence="9 10">DSM 5745</strain>
    </source>
</reference>
<dbReference type="GeneID" id="38119441"/>
<evidence type="ECO:0000313" key="10">
    <source>
        <dbReference type="Proteomes" id="UP000256690"/>
    </source>
</evidence>
<feature type="active site" description="Proton donor; for dehydratase activity" evidence="4">
    <location>
        <position position="1516"/>
    </location>
</feature>
<dbReference type="Pfam" id="PF14765">
    <property type="entry name" value="PS-DH"/>
    <property type="match status" value="1"/>
</dbReference>
<dbReference type="InterPro" id="IPR014031">
    <property type="entry name" value="Ketoacyl_synth_C"/>
</dbReference>
<dbReference type="InterPro" id="IPR036736">
    <property type="entry name" value="ACP-like_sf"/>
</dbReference>
<feature type="region of interest" description="C-terminal hotdog fold" evidence="4">
    <location>
        <begin position="1456"/>
        <end position="1604"/>
    </location>
</feature>
<dbReference type="InterPro" id="IPR050091">
    <property type="entry name" value="PKS_NRPS_Biosynth_Enz"/>
</dbReference>
<dbReference type="InterPro" id="IPR029058">
    <property type="entry name" value="AB_hydrolase_fold"/>
</dbReference>
<dbReference type="PANTHER" id="PTHR43775:SF40">
    <property type="entry name" value="NORSOLORINIC ACID SYNTHASE STCA"/>
    <property type="match status" value="1"/>
</dbReference>
<dbReference type="SMART" id="SM00825">
    <property type="entry name" value="PKS_KS"/>
    <property type="match status" value="1"/>
</dbReference>
<dbReference type="Gene3D" id="3.40.47.10">
    <property type="match status" value="1"/>
</dbReference>
<dbReference type="InterPro" id="IPR016035">
    <property type="entry name" value="Acyl_Trfase/lysoPLipase"/>
</dbReference>
<dbReference type="OrthoDB" id="329835at2759"/>
<evidence type="ECO:0000256" key="1">
    <source>
        <dbReference type="ARBA" id="ARBA00022450"/>
    </source>
</evidence>
<dbReference type="InterPro" id="IPR009081">
    <property type="entry name" value="PP-bd_ACP"/>
</dbReference>
<feature type="region of interest" description="Disordered" evidence="5">
    <location>
        <begin position="353"/>
        <end position="373"/>
    </location>
</feature>
<dbReference type="EMBL" id="PVWQ01000012">
    <property type="protein sequence ID" value="RDW67205.1"/>
    <property type="molecule type" value="Genomic_DNA"/>
</dbReference>
<dbReference type="PROSITE" id="PS50075">
    <property type="entry name" value="CARRIER"/>
    <property type="match status" value="1"/>
</dbReference>
<dbReference type="SUPFAM" id="SSF47336">
    <property type="entry name" value="ACP-like"/>
    <property type="match status" value="1"/>
</dbReference>
<proteinExistence type="predicted"/>
<feature type="domain" description="Ketosynthase family 3 (KS3)" evidence="7">
    <location>
        <begin position="375"/>
        <end position="809"/>
    </location>
</feature>
<dbReference type="PROSITE" id="PS52004">
    <property type="entry name" value="KS3_2"/>
    <property type="match status" value="1"/>
</dbReference>
<dbReference type="GO" id="GO:0004315">
    <property type="term" value="F:3-oxoacyl-[acyl-carrier-protein] synthase activity"/>
    <property type="evidence" value="ECO:0007669"/>
    <property type="project" value="InterPro"/>
</dbReference>
<evidence type="ECO:0000259" key="7">
    <source>
        <dbReference type="PROSITE" id="PS52004"/>
    </source>
</evidence>
<dbReference type="InterPro" id="IPR032088">
    <property type="entry name" value="SAT"/>
</dbReference>
<dbReference type="InterPro" id="IPR042104">
    <property type="entry name" value="PKS_dehydratase_sf"/>
</dbReference>
<dbReference type="Pfam" id="PF16073">
    <property type="entry name" value="SAT"/>
    <property type="match status" value="1"/>
</dbReference>
<accession>A0A3D8QZL8</accession>
<feature type="active site" description="Proton acceptor; for dehydratase activity" evidence="4">
    <location>
        <position position="1327"/>
    </location>
</feature>
<dbReference type="Gene3D" id="3.40.366.10">
    <property type="entry name" value="Malonyl-Coenzyme A Acyl Carrier Protein, domain 2"/>
    <property type="match status" value="2"/>
</dbReference>
<keyword evidence="10" id="KW-1185">Reference proteome</keyword>
<dbReference type="Gene3D" id="3.40.50.1820">
    <property type="entry name" value="alpha/beta hydrolase"/>
    <property type="match status" value="1"/>
</dbReference>
<dbReference type="GO" id="GO:0044550">
    <property type="term" value="P:secondary metabolite biosynthetic process"/>
    <property type="evidence" value="ECO:0007669"/>
    <property type="project" value="TreeGrafter"/>
</dbReference>
<dbReference type="PROSITE" id="PS00606">
    <property type="entry name" value="KS3_1"/>
    <property type="match status" value="1"/>
</dbReference>
<dbReference type="SMART" id="SM00827">
    <property type="entry name" value="PKS_AT"/>
    <property type="match status" value="1"/>
</dbReference>
<dbReference type="SUPFAM" id="SSF52151">
    <property type="entry name" value="FabD/lysophospholipase-like"/>
    <property type="match status" value="1"/>
</dbReference>
<evidence type="ECO:0000259" key="6">
    <source>
        <dbReference type="PROSITE" id="PS50075"/>
    </source>
</evidence>
<dbReference type="InterPro" id="IPR018201">
    <property type="entry name" value="Ketoacyl_synth_AS"/>
</dbReference>
<dbReference type="NCBIfam" id="TIGR04532">
    <property type="entry name" value="PT_fungal_PKS"/>
    <property type="match status" value="1"/>
</dbReference>
<dbReference type="Pfam" id="PF00109">
    <property type="entry name" value="ketoacyl-synt"/>
    <property type="match status" value="1"/>
</dbReference>
<dbReference type="InterPro" id="IPR001227">
    <property type="entry name" value="Ac_transferase_dom_sf"/>
</dbReference>
<evidence type="ECO:0000256" key="3">
    <source>
        <dbReference type="ARBA" id="ARBA00022679"/>
    </source>
</evidence>
<dbReference type="Pfam" id="PF00550">
    <property type="entry name" value="PP-binding"/>
    <property type="match status" value="1"/>
</dbReference>
<dbReference type="Gene3D" id="3.30.70.3290">
    <property type="match status" value="1"/>
</dbReference>
<evidence type="ECO:0000256" key="5">
    <source>
        <dbReference type="SAM" id="MobiDB-lite"/>
    </source>
</evidence>
<feature type="compositionally biased region" description="Low complexity" evidence="5">
    <location>
        <begin position="1740"/>
        <end position="1764"/>
    </location>
</feature>
<keyword evidence="3" id="KW-0808">Transferase</keyword>
<dbReference type="InterPro" id="IPR016036">
    <property type="entry name" value="Malonyl_transacylase_ACP-bd"/>
</dbReference>
<dbReference type="SUPFAM" id="SSF55048">
    <property type="entry name" value="Probable ACP-binding domain of malonyl-CoA ACP transacylase"/>
    <property type="match status" value="1"/>
</dbReference>
<dbReference type="Pfam" id="PF02801">
    <property type="entry name" value="Ketoacyl-synt_C"/>
    <property type="match status" value="1"/>
</dbReference>
<evidence type="ECO:0000256" key="4">
    <source>
        <dbReference type="PROSITE-ProRule" id="PRU01363"/>
    </source>
</evidence>
<feature type="domain" description="Carrier" evidence="6">
    <location>
        <begin position="1651"/>
        <end position="1728"/>
    </location>
</feature>
<dbReference type="InterPro" id="IPR014043">
    <property type="entry name" value="Acyl_transferase_dom"/>
</dbReference>
<evidence type="ECO:0000313" key="9">
    <source>
        <dbReference type="EMBL" id="RDW67205.1"/>
    </source>
</evidence>
<dbReference type="InterPro" id="IPR001031">
    <property type="entry name" value="Thioesterase"/>
</dbReference>
<feature type="domain" description="PKS/mFAS DH" evidence="8">
    <location>
        <begin position="1295"/>
        <end position="1604"/>
    </location>
</feature>
<dbReference type="InterPro" id="IPR016039">
    <property type="entry name" value="Thiolase-like"/>
</dbReference>
<dbReference type="InterPro" id="IPR049551">
    <property type="entry name" value="PKS_DH_C"/>
</dbReference>
<protein>
    <submittedName>
        <fullName evidence="9">Uncharacterized protein</fullName>
    </submittedName>
</protein>
<dbReference type="InterPro" id="IPR020841">
    <property type="entry name" value="PKS_Beta-ketoAc_synthase_dom"/>
</dbReference>
<dbReference type="RefSeq" id="XP_026600173.1">
    <property type="nucleotide sequence ID" value="XM_026751087.1"/>
</dbReference>
<dbReference type="SUPFAM" id="SSF53474">
    <property type="entry name" value="alpha/beta-Hydrolases"/>
    <property type="match status" value="1"/>
</dbReference>
<name>A0A3D8QZL8_9EURO</name>
<evidence type="ECO:0000256" key="2">
    <source>
        <dbReference type="ARBA" id="ARBA00022553"/>
    </source>
</evidence>
<dbReference type="SUPFAM" id="SSF53901">
    <property type="entry name" value="Thiolase-like"/>
    <property type="match status" value="1"/>
</dbReference>
<dbReference type="GO" id="GO:0004312">
    <property type="term" value="F:fatty acid synthase activity"/>
    <property type="evidence" value="ECO:0007669"/>
    <property type="project" value="TreeGrafter"/>
</dbReference>
<feature type="region of interest" description="Disordered" evidence="5">
    <location>
        <begin position="1731"/>
        <end position="1780"/>
    </location>
</feature>
<dbReference type="Pfam" id="PF00975">
    <property type="entry name" value="Thioesterase"/>
    <property type="match status" value="1"/>
</dbReference>
<comment type="caution">
    <text evidence="9">The sequence shown here is derived from an EMBL/GenBank/DDBJ whole genome shotgun (WGS) entry which is preliminary data.</text>
</comment>
<dbReference type="Pfam" id="PF00698">
    <property type="entry name" value="Acyl_transf_1"/>
    <property type="match status" value="1"/>
</dbReference>
<dbReference type="Proteomes" id="UP000256690">
    <property type="component" value="Unassembled WGS sequence"/>
</dbReference>
<dbReference type="PROSITE" id="PS52019">
    <property type="entry name" value="PKS_MFAS_DH"/>
    <property type="match status" value="1"/>
</dbReference>
<dbReference type="InterPro" id="IPR014030">
    <property type="entry name" value="Ketoacyl_synth_N"/>
</dbReference>
<dbReference type="PANTHER" id="PTHR43775">
    <property type="entry name" value="FATTY ACID SYNTHASE"/>
    <property type="match status" value="1"/>
</dbReference>
<sequence>MPLPSQIIVFGGLDYDYKQSLRLLATETDNVVLKSFFDRAAVALAEEVRALPCSHRSRGIPTGKSILELISKEGGSHQALEMALTCIYQFASFIRHFSTTEQPYPTGESTHIIGICSGLLTGAAISCSASVYQLVALAVRTIVVAFRVGLVAEEMRRGLALSEDDSATWSVMVPGFSRDAAIETLSRYNEDINIPSVSQVYVSASTPSGVILSGPPPAMEALLAAPCMAGRSYRRTRITALYHAPHIYDVPNVDRVLDGAFPVDIASQLSRLGMDTGAQYHGPGKKDLSGLFRSAVSGILLEPVRIDAILERITRDIPSPADGPMRVIPIGTISGSGIANAMAKTARCQVQVDTSIQDPSASAQSLPSPPGGSGKPKLAIIAYSGRYADANSDEDFWSLLYEGRDVARTVPLQRWDVKTHVDPTLKRKNTSASPYGCWLRDADLFDAPFFGMSPREAPQVDPAQRLALLTTYEAMENAGMVPDATPSTQRSRVGVFFGITSNDWSETNASQDVDTYYIPGCCRAFVPGRQNYFHKFSGPSYCVDTACSSSLAAMHLACNALWQGDIDTAICGGTNVLTNPDITAGLDRGFFLSRTGNCKTFDEEADGYCRGEGVVTMIIKRLEDAIADNDPIQGILLGAYTNHSAEAESITRPHVGAQRAIFKRVLASSAVDPQTVSYIEMHGTGTQAGDAREMDSVLSTFAPCVPPLPDSRQSPLYIGSVKANVGHGESVSGVTALAKVLMMMEKDTIPPHCGIKTKLNSKFPSDLHDRKVRIALEPTPWPREKGRPRRAFINNFSAAGGNSSVLVEEAPDRGGKHGGEQAVDPRSTHVVAVSAKTVTALLANVKDMVAFLEEGTADLASVSYTTTARRTHHRYRLMAHGSTREEVSTELNNMLTVASSTGIKPRFAGQAAFTFTGQGAQYPGMARDLLHFTSFEADLRRLDSLALKQGFPSIMPLIQSDIGLATITEFEPLVVQLTSVCVQVAMARLWRSWGVRPALLIGHSLGEYAALNAAGVISDADTIYLVGRRAQIMEEHCMKGSHSMLVVGAPLDVVGPCAAWLDVGVACRNAPAETVFSGPDDAINRLEKACRDAGVRKVKKLGVPYAFHSSQMDCILDDLQTAAERVTYHPPHTPVLSPLLCEVVTSAGVFSAEYLVRQCRSTVNFAGALETARARNLVKHSTAWIEIGPHPVTIGLIKANLESVIAVPTLHQRQDTWKVLCSSLRALYEAGHAIDWKEYHRSFEKGLRVVRLPAYNWDLKSYWLPYANDWALYKGDAQFLKEREHNDQPSTTCVHRIVEQTTAEDNVTLVAECDLQRPDVKAVSQGHRLNGVPLCTPSIYAEIAFVLGGYLNRRWMDDERLVEVRDMDVQRPLVLQLQSEGPQLLRCRMTLHTDTGEADAEFYSVTPEGQSQEQHAECSVAFPLASDAVQEAKDFGGPMLENIANLRERSNSSSCVQKLFGSTAYRLVSSLATYNKEYMGVAEIIMDSDTYTAAIKVQCCPEANEGVYDVNPFLIDSCGQPAMFVMNGHEHADLEKEVCVNHGWSSMLFHRSLDASKAYEVYVDMSEALPEGIQTGNVFVFDGEEIVALIRGIKAQRVPRRLLNYIIHMRGDAKEAHVSSSADVLVNGGHAAPATVGSSVPSLPNGGLQNATAGPTWNAALTIIMEESGCSMSDLADDTCFADLGVDSMLSLLCASRFREELGVRHEAIIFDEHPTVKELRRFWEGQFGPVQHEEGNSVSPPRSGTASSTPPSTNGTPSTPQNTVQANGSPPDDYNITLNGQISPPATSLLLQGTPTSPATRKTLFLLPDGSGSASAYRHIPFISDSLAIVGVNCPYQKQPASYTGGVENVSHAYVREIRHRQPRGPYILGGWSVGGIFTYRVAQILAEQGEKVSDLVLIDCPVPRGLDYLPKRYFEYCDRIGLFGTVHVQHINGTGNLKDDNLKKRKIPPPSWLIPHFEACIENLHEYFAEPWQSQPQGIPTPTTHIIWASEPIDYAVTEKFEHRPDDPDGLAFLTRARRDFGPCGWESLLPEEEMRFWCVRGASHFSMMRGEDARVLAGIIGEALGCR</sequence>
<dbReference type="CDD" id="cd00833">
    <property type="entry name" value="PKS"/>
    <property type="match status" value="1"/>
</dbReference>
<dbReference type="InterPro" id="IPR049900">
    <property type="entry name" value="PKS_mFAS_DH"/>
</dbReference>
<dbReference type="Gene3D" id="3.10.129.110">
    <property type="entry name" value="Polyketide synthase dehydratase"/>
    <property type="match status" value="1"/>
</dbReference>